<evidence type="ECO:0000313" key="3">
    <source>
        <dbReference type="EMBL" id="MBF4632698.1"/>
    </source>
</evidence>
<dbReference type="AlphaFoldDB" id="A0A8I0SDQ5"/>
<dbReference type="RefSeq" id="WP_194676267.1">
    <property type="nucleotide sequence ID" value="NZ_JADKRP010000007.1"/>
</dbReference>
<evidence type="ECO:0000313" key="4">
    <source>
        <dbReference type="Proteomes" id="UP000634579"/>
    </source>
</evidence>
<accession>A0A8I0SDQ5</accession>
<keyword evidence="4" id="KW-1185">Reference proteome</keyword>
<organism evidence="3 4">
    <name type="scientific">Clavibacter phaseoli</name>
    <dbReference type="NCBI Taxonomy" id="1734031"/>
    <lineage>
        <taxon>Bacteria</taxon>
        <taxon>Bacillati</taxon>
        <taxon>Actinomycetota</taxon>
        <taxon>Actinomycetes</taxon>
        <taxon>Micrococcales</taxon>
        <taxon>Microbacteriaceae</taxon>
        <taxon>Clavibacter</taxon>
    </lineage>
</organism>
<feature type="region of interest" description="Disordered" evidence="1">
    <location>
        <begin position="1"/>
        <end position="24"/>
    </location>
</feature>
<dbReference type="GO" id="GO:0003697">
    <property type="term" value="F:single-stranded DNA binding"/>
    <property type="evidence" value="ECO:0007669"/>
    <property type="project" value="InterPro"/>
</dbReference>
<feature type="compositionally biased region" description="Low complexity" evidence="1">
    <location>
        <begin position="1"/>
        <end position="11"/>
    </location>
</feature>
<gene>
    <name evidence="3" type="ORF">ITJ42_15875</name>
</gene>
<dbReference type="EMBL" id="JADKRP010000007">
    <property type="protein sequence ID" value="MBF4632698.1"/>
    <property type="molecule type" value="Genomic_DNA"/>
</dbReference>
<dbReference type="InterPro" id="IPR013610">
    <property type="entry name" value="ArdC_N"/>
</dbReference>
<reference evidence="3 4" key="1">
    <citation type="submission" date="2020-10" db="EMBL/GenBank/DDBJ databases">
        <title>Draft genome sequences of plant-associated actinobacteria.</title>
        <authorList>
            <person name="Tarlachkov S.V."/>
            <person name="Starodumova I.P."/>
            <person name="Dorofeeva L.V."/>
            <person name="Prisyazhnaya N.V."/>
            <person name="Roubtsova T.V."/>
            <person name="Chizhov V.N."/>
            <person name="Nadler S.A."/>
            <person name="Subbotin S.A."/>
            <person name="Evtushenko L.I."/>
        </authorList>
    </citation>
    <scope>NUCLEOTIDE SEQUENCE [LARGE SCALE GENOMIC DNA]</scope>
    <source>
        <strain evidence="3 4">VKM Ac-2886</strain>
    </source>
</reference>
<dbReference type="Proteomes" id="UP000634579">
    <property type="component" value="Unassembled WGS sequence"/>
</dbReference>
<evidence type="ECO:0000256" key="1">
    <source>
        <dbReference type="SAM" id="MobiDB-lite"/>
    </source>
</evidence>
<name>A0A8I0SDQ5_9MICO</name>
<evidence type="ECO:0000259" key="2">
    <source>
        <dbReference type="Pfam" id="PF08401"/>
    </source>
</evidence>
<dbReference type="Gene3D" id="1.10.10.2910">
    <property type="match status" value="1"/>
</dbReference>
<sequence length="301" mass="33024">MSTNTAAPAKTKTPRKSPEERKAQAEALHASIADQIDALRDSDEWRRYLDRVRDFHQYSIGNLLLIMSQCPHARAVAGFRQWQARGRQVRKGEKAIRIFGYSAKKITEKNEKGEETERRIPRFPVLSVFDVSQTDATDGVEDAEIVHDLTGTTDHGVIEALTAFLAAESWTVGRERLDGEKKGFARPSDRTVIVEADVSPEQAAKTLIHETAHVILGHTDDLPGYVEHRGIYETEAESVAYVVAGLVGFDTSAYSIGYIAGWADGDAELVKSTAARVLAAAHRIAAALDPQEDAETVDEAA</sequence>
<protein>
    <submittedName>
        <fullName evidence="3">DUF1738 domain-containing protein</fullName>
    </submittedName>
</protein>
<feature type="domain" description="N-terminal" evidence="2">
    <location>
        <begin position="25"/>
        <end position="129"/>
    </location>
</feature>
<comment type="caution">
    <text evidence="3">The sequence shown here is derived from an EMBL/GenBank/DDBJ whole genome shotgun (WGS) entry which is preliminary data.</text>
</comment>
<proteinExistence type="predicted"/>
<dbReference type="Pfam" id="PF08401">
    <property type="entry name" value="ArdcN"/>
    <property type="match status" value="1"/>
</dbReference>